<organism evidence="7 8">
    <name type="scientific">Billgrantia tianxiuensis</name>
    <dbReference type="NCBI Taxonomy" id="2497861"/>
    <lineage>
        <taxon>Bacteria</taxon>
        <taxon>Pseudomonadati</taxon>
        <taxon>Pseudomonadota</taxon>
        <taxon>Gammaproteobacteria</taxon>
        <taxon>Oceanospirillales</taxon>
        <taxon>Halomonadaceae</taxon>
        <taxon>Billgrantia</taxon>
    </lineage>
</organism>
<dbReference type="Gene3D" id="3.40.640.10">
    <property type="entry name" value="Type I PLP-dependent aspartate aminotransferase-like (Major domain)"/>
    <property type="match status" value="1"/>
</dbReference>
<dbReference type="InterPro" id="IPR049704">
    <property type="entry name" value="Aminotrans_3_PPA_site"/>
</dbReference>
<gene>
    <name evidence="7" type="ORF">EKK97_15125</name>
</gene>
<dbReference type="FunFam" id="3.40.640.10:FF:000014">
    <property type="entry name" value="Adenosylmethionine-8-amino-7-oxononanoate aminotransferase, probable"/>
    <property type="match status" value="1"/>
</dbReference>
<proteinExistence type="inferred from homology"/>
<dbReference type="OrthoDB" id="7052035at2"/>
<comment type="cofactor">
    <cofactor evidence="1">
        <name>pyridoxal 5'-phosphate</name>
        <dbReference type="ChEBI" id="CHEBI:597326"/>
    </cofactor>
</comment>
<dbReference type="GO" id="GO:0005829">
    <property type="term" value="C:cytosol"/>
    <property type="evidence" value="ECO:0007669"/>
    <property type="project" value="TreeGrafter"/>
</dbReference>
<name>A0A6I6SJE7_9GAMM</name>
<dbReference type="NCBIfam" id="NF005682">
    <property type="entry name" value="PRK07480.1"/>
    <property type="match status" value="1"/>
</dbReference>
<keyword evidence="3 7" id="KW-0032">Aminotransferase</keyword>
<sequence length="485" mass="53237">MHTETYRQLDREHHLHPFTDFKALGDEGSRIVIHAEGVYIHDSEGNRILDAMAGLWCVNLGYGREELVEAATAQLRELPYYNNFFKSTHPPAVKLAEMLCRLAPAHMNRVFFTGSGSEANDTVLRMVRRYWALEGKPDKQWVIARENAYHGSTVAGMSLGGMAPMHAQGGPTVPKIAHVRQPYWFGEGKFAEGRVGEGCDISPEAFGRECAAALEAKILELGEENVAAFIAEPVQGAGGAIIPPESYWPAVKEVLARYDILLVVDEVICGFGRLGEWFGSVHYDLKPDLMPIAKGLSSGYLPIGGVLVGDRVAETLIERGGEFFHGFTYSGHPVCAAVALKNLELMQAEGIVERVRDDVGPYLAERWATLADHSLVGEVRSLGLIGALELIDPDTGERFDKARFPKGFGVGTLCRDICFDHGLVMRSVGDTMIISPPLVITRAEIDELVRLAWEALDETARRLAAREQADGPAIMIQPSIEESRS</sequence>
<dbReference type="EMBL" id="CP035042">
    <property type="protein sequence ID" value="QHC50659.1"/>
    <property type="molecule type" value="Genomic_DNA"/>
</dbReference>
<keyword evidence="4 7" id="KW-0808">Transferase</keyword>
<evidence type="ECO:0000256" key="3">
    <source>
        <dbReference type="ARBA" id="ARBA00022576"/>
    </source>
</evidence>
<dbReference type="KEGG" id="htx:EKK97_15125"/>
<keyword evidence="5 6" id="KW-0663">Pyridoxal phosphate</keyword>
<dbReference type="SUPFAM" id="SSF53383">
    <property type="entry name" value="PLP-dependent transferases"/>
    <property type="match status" value="1"/>
</dbReference>
<evidence type="ECO:0000256" key="5">
    <source>
        <dbReference type="ARBA" id="ARBA00022898"/>
    </source>
</evidence>
<dbReference type="Pfam" id="PF00202">
    <property type="entry name" value="Aminotran_3"/>
    <property type="match status" value="1"/>
</dbReference>
<reference evidence="7 8" key="1">
    <citation type="submission" date="2019-01" db="EMBL/GenBank/DDBJ databases">
        <title>Complete genome of a denitifying bacterium Halomons sp. BC-M4-5.</title>
        <authorList>
            <person name="Wang L."/>
            <person name="Shao Z."/>
        </authorList>
    </citation>
    <scope>NUCLEOTIDE SEQUENCE [LARGE SCALE GENOMIC DNA]</scope>
    <source>
        <strain evidence="7 8">BC-M4-5</strain>
    </source>
</reference>
<dbReference type="InterPro" id="IPR015421">
    <property type="entry name" value="PyrdxlP-dep_Trfase_major"/>
</dbReference>
<comment type="similarity">
    <text evidence="2 6">Belongs to the class-III pyridoxal-phosphate-dependent aminotransferase family.</text>
</comment>
<dbReference type="InterPro" id="IPR005814">
    <property type="entry name" value="Aminotrans_3"/>
</dbReference>
<evidence type="ECO:0000313" key="8">
    <source>
        <dbReference type="Proteomes" id="UP000464013"/>
    </source>
</evidence>
<protein>
    <submittedName>
        <fullName evidence="7">Aspartate aminotransferase family protein</fullName>
    </submittedName>
</protein>
<evidence type="ECO:0000256" key="6">
    <source>
        <dbReference type="RuleBase" id="RU003560"/>
    </source>
</evidence>
<dbReference type="RefSeq" id="WP_159553123.1">
    <property type="nucleotide sequence ID" value="NZ_CP035042.1"/>
</dbReference>
<accession>A0A6I6SJE7</accession>
<dbReference type="InterPro" id="IPR015422">
    <property type="entry name" value="PyrdxlP-dep_Trfase_small"/>
</dbReference>
<dbReference type="GO" id="GO:0008483">
    <property type="term" value="F:transaminase activity"/>
    <property type="evidence" value="ECO:0007669"/>
    <property type="project" value="UniProtKB-KW"/>
</dbReference>
<dbReference type="InterPro" id="IPR015424">
    <property type="entry name" value="PyrdxlP-dep_Trfase"/>
</dbReference>
<evidence type="ECO:0000256" key="1">
    <source>
        <dbReference type="ARBA" id="ARBA00001933"/>
    </source>
</evidence>
<evidence type="ECO:0000313" key="7">
    <source>
        <dbReference type="EMBL" id="QHC50659.1"/>
    </source>
</evidence>
<dbReference type="PANTHER" id="PTHR43094:SF1">
    <property type="entry name" value="AMINOTRANSFERASE CLASS-III"/>
    <property type="match status" value="1"/>
</dbReference>
<dbReference type="CDD" id="cd00610">
    <property type="entry name" value="OAT_like"/>
    <property type="match status" value="1"/>
</dbReference>
<dbReference type="PROSITE" id="PS00600">
    <property type="entry name" value="AA_TRANSFER_CLASS_3"/>
    <property type="match status" value="1"/>
</dbReference>
<dbReference type="AlphaFoldDB" id="A0A6I6SJE7"/>
<evidence type="ECO:0000256" key="2">
    <source>
        <dbReference type="ARBA" id="ARBA00008954"/>
    </source>
</evidence>
<keyword evidence="8" id="KW-1185">Reference proteome</keyword>
<dbReference type="Proteomes" id="UP000464013">
    <property type="component" value="Chromosome"/>
</dbReference>
<evidence type="ECO:0000256" key="4">
    <source>
        <dbReference type="ARBA" id="ARBA00022679"/>
    </source>
</evidence>
<dbReference type="GO" id="GO:0030170">
    <property type="term" value="F:pyridoxal phosphate binding"/>
    <property type="evidence" value="ECO:0007669"/>
    <property type="project" value="InterPro"/>
</dbReference>
<dbReference type="PANTHER" id="PTHR43094">
    <property type="entry name" value="AMINOTRANSFERASE"/>
    <property type="match status" value="1"/>
</dbReference>
<dbReference type="Gene3D" id="3.90.1150.10">
    <property type="entry name" value="Aspartate Aminotransferase, domain 1"/>
    <property type="match status" value="1"/>
</dbReference>